<feature type="chain" id="PRO_5041965585" evidence="1">
    <location>
        <begin position="21"/>
        <end position="316"/>
    </location>
</feature>
<evidence type="ECO:0000313" key="2">
    <source>
        <dbReference type="EMBL" id="AZB19314.1"/>
    </source>
</evidence>
<protein>
    <submittedName>
        <fullName evidence="2">Uncharacterized protein</fullName>
    </submittedName>
</protein>
<dbReference type="KEGG" id="cio:CEQ15_19990"/>
<dbReference type="Proteomes" id="UP000269015">
    <property type="component" value="Chromosome"/>
</dbReference>
<dbReference type="AlphaFoldDB" id="A0AAD0Z1S1"/>
<evidence type="ECO:0000256" key="1">
    <source>
        <dbReference type="SAM" id="SignalP"/>
    </source>
</evidence>
<dbReference type="EMBL" id="CP033930">
    <property type="protein sequence ID" value="AZB19314.1"/>
    <property type="molecule type" value="Genomic_DNA"/>
</dbReference>
<dbReference type="PROSITE" id="PS51257">
    <property type="entry name" value="PROKAR_LIPOPROTEIN"/>
    <property type="match status" value="1"/>
</dbReference>
<dbReference type="RefSeq" id="WP_061084014.1">
    <property type="nucleotide sequence ID" value="NZ_CP022058.2"/>
</dbReference>
<accession>A0AAD0Z1S1</accession>
<proteinExistence type="predicted"/>
<gene>
    <name evidence="2" type="ORF">EG352_16775</name>
</gene>
<organism evidence="2 3">
    <name type="scientific">Chryseobacterium indologenes</name>
    <name type="common">Flavobacterium indologenes</name>
    <dbReference type="NCBI Taxonomy" id="253"/>
    <lineage>
        <taxon>Bacteria</taxon>
        <taxon>Pseudomonadati</taxon>
        <taxon>Bacteroidota</taxon>
        <taxon>Flavobacteriia</taxon>
        <taxon>Flavobacteriales</taxon>
        <taxon>Weeksellaceae</taxon>
        <taxon>Chryseobacterium group</taxon>
        <taxon>Chryseobacterium</taxon>
    </lineage>
</organism>
<name>A0AAD0Z1S1_CHRID</name>
<keyword evidence="1" id="KW-0732">Signal</keyword>
<sequence length="316" mass="33308">MIKNKSIYSIVVLCTTVSLACGQVGFGTTTPRGALDINKPSTNTSGLVLPTNSAVENMVNPLGGDVAAGTIMYDSTKDCIRLYKSGGWSRCLSGKTKTKKAPVGRIGQWAVPAGIAFNTQLTDANNYSSFGTYKKFSRLKLTDITSSLSDMTVEDLLARFDIIFTGWNGSDISASDASKIKEYVDRGGVALLSLDRNVGSNLLQSFGGNGTVGNGGVVARSTNDDVNNGVFGDTRDMPISGANTAGRVLMSQLPVGSRLLATEATSNAGGWITGAGGRAVFFWDEGVFRASVAGAIDTPQERFIHNVVAYTLDKTR</sequence>
<reference evidence="2 3" key="1">
    <citation type="submission" date="2018-11" db="EMBL/GenBank/DDBJ databases">
        <title>Proposal to divide the Flavobacteriaceae and reorganize its genera based on Amino Acid Identity values calculated from whole genome sequences.</title>
        <authorList>
            <person name="Nicholson A.C."/>
            <person name="Gulvik C.A."/>
            <person name="Whitney A.M."/>
            <person name="Humrighouse B.W."/>
            <person name="Bell M."/>
            <person name="Holmes B."/>
            <person name="Steigerwalt A.G."/>
            <person name="Villarma A."/>
            <person name="Sheth M."/>
            <person name="Batra D."/>
            <person name="Pryor J."/>
            <person name="Bernardet J.-F."/>
            <person name="Hugo C."/>
            <person name="Kampfer P."/>
            <person name="Newman J."/>
            <person name="McQuiston J.R."/>
        </authorList>
    </citation>
    <scope>NUCLEOTIDE SEQUENCE [LARGE SCALE GENOMIC DNA]</scope>
    <source>
        <strain evidence="2 3">H5559</strain>
    </source>
</reference>
<evidence type="ECO:0000313" key="3">
    <source>
        <dbReference type="Proteomes" id="UP000269015"/>
    </source>
</evidence>
<feature type="signal peptide" evidence="1">
    <location>
        <begin position="1"/>
        <end position="20"/>
    </location>
</feature>